<comment type="similarity">
    <text evidence="1 2">Belongs to the small heat shock protein (HSP20) family.</text>
</comment>
<organism evidence="4 5">
    <name type="scientific">Biomaibacter acetigenes</name>
    <dbReference type="NCBI Taxonomy" id="2316383"/>
    <lineage>
        <taxon>Bacteria</taxon>
        <taxon>Bacillati</taxon>
        <taxon>Bacillota</taxon>
        <taxon>Clostridia</taxon>
        <taxon>Thermosediminibacterales</taxon>
        <taxon>Tepidanaerobacteraceae</taxon>
        <taxon>Biomaibacter</taxon>
    </lineage>
</organism>
<dbReference type="Proteomes" id="UP000280960">
    <property type="component" value="Chromosome"/>
</dbReference>
<dbReference type="EMBL" id="CP033169">
    <property type="protein sequence ID" value="AYO31486.1"/>
    <property type="molecule type" value="Genomic_DNA"/>
</dbReference>
<evidence type="ECO:0000313" key="4">
    <source>
        <dbReference type="EMBL" id="AYO31486.1"/>
    </source>
</evidence>
<dbReference type="InterPro" id="IPR008978">
    <property type="entry name" value="HSP20-like_chaperone"/>
</dbReference>
<dbReference type="Gene3D" id="2.60.40.790">
    <property type="match status" value="1"/>
</dbReference>
<dbReference type="AlphaFoldDB" id="A0A3G2R7S3"/>
<sequence length="144" mass="16642">MRGRGLVPWRRRGGLLPGFFDFGFDFDDFFDNFFNLQPVRADMRETEKEYIVEADLPGYDKNNIEIRFENNLLTISAQQDETTEEKGENYIHRERRRGSFSRSIPVPENVNGDAIKASFNNGVLQIILPKITPSKPSGRKIDID</sequence>
<dbReference type="Pfam" id="PF00011">
    <property type="entry name" value="HSP20"/>
    <property type="match status" value="1"/>
</dbReference>
<dbReference type="PANTHER" id="PTHR11527">
    <property type="entry name" value="HEAT-SHOCK PROTEIN 20 FAMILY MEMBER"/>
    <property type="match status" value="1"/>
</dbReference>
<name>A0A3G2R7S3_9FIRM</name>
<evidence type="ECO:0000313" key="5">
    <source>
        <dbReference type="Proteomes" id="UP000280960"/>
    </source>
</evidence>
<dbReference type="CDD" id="cd06471">
    <property type="entry name" value="ACD_LpsHSP_like"/>
    <property type="match status" value="1"/>
</dbReference>
<accession>A0A3G2R7S3</accession>
<dbReference type="InterPro" id="IPR031107">
    <property type="entry name" value="Small_HSP"/>
</dbReference>
<protein>
    <submittedName>
        <fullName evidence="4">Hsp20/alpha crystallin family protein</fullName>
    </submittedName>
</protein>
<evidence type="ECO:0000259" key="3">
    <source>
        <dbReference type="PROSITE" id="PS01031"/>
    </source>
</evidence>
<evidence type="ECO:0000256" key="1">
    <source>
        <dbReference type="PROSITE-ProRule" id="PRU00285"/>
    </source>
</evidence>
<dbReference type="KEGG" id="bacg:D2962_13555"/>
<keyword evidence="5" id="KW-1185">Reference proteome</keyword>
<dbReference type="PROSITE" id="PS01031">
    <property type="entry name" value="SHSP"/>
    <property type="match status" value="1"/>
</dbReference>
<feature type="domain" description="SHSP" evidence="3">
    <location>
        <begin position="30"/>
        <end position="144"/>
    </location>
</feature>
<proteinExistence type="inferred from homology"/>
<dbReference type="InterPro" id="IPR002068">
    <property type="entry name" value="A-crystallin/Hsp20_dom"/>
</dbReference>
<dbReference type="RefSeq" id="WP_120767077.1">
    <property type="nucleotide sequence ID" value="NZ_CP033169.1"/>
</dbReference>
<evidence type="ECO:0000256" key="2">
    <source>
        <dbReference type="RuleBase" id="RU003616"/>
    </source>
</evidence>
<reference evidence="4 5" key="1">
    <citation type="submission" date="2018-10" db="EMBL/GenBank/DDBJ databases">
        <authorList>
            <person name="Zhang X."/>
        </authorList>
    </citation>
    <scope>NUCLEOTIDE SEQUENCE [LARGE SCALE GENOMIC DNA]</scope>
    <source>
        <strain evidence="4 5">SK-G1</strain>
    </source>
</reference>
<dbReference type="SUPFAM" id="SSF49764">
    <property type="entry name" value="HSP20-like chaperones"/>
    <property type="match status" value="1"/>
</dbReference>
<gene>
    <name evidence="4" type="ORF">D2962_13555</name>
</gene>